<sequence>MTRRAVFAEAAGSFMLFATVIGSGIMAERLAGGNVAIALLGNTLATGAILFVLITMFGPVSGSHMNPAVTLVMRLRGHIRTDTAIAYVAAQLVGGIVGVWLAHLMFDLPILQLSGKIRSGPGQLAGEAIATFGLILAILGTANMRPESIPISVALYITAAYWFTSSTSFANPAITIARSLSNSFAGIAPACVPAFIAAQLIGALAAHFVAGTIFAEPHSEAA</sequence>
<keyword evidence="5 7" id="KW-0472">Membrane</keyword>
<dbReference type="Proteomes" id="UP000221538">
    <property type="component" value="Unassembled WGS sequence"/>
</dbReference>
<gene>
    <name evidence="8" type="ORF">SFOMI_3000</name>
</gene>
<name>A0A292ZHW7_SPHSA</name>
<protein>
    <submittedName>
        <fullName evidence="8">Aquaporin Z</fullName>
    </submittedName>
</protein>
<keyword evidence="4 7" id="KW-1133">Transmembrane helix</keyword>
<accession>A0A292ZHW7</accession>
<dbReference type="PANTHER" id="PTHR19139">
    <property type="entry name" value="AQUAPORIN TRANSPORTER"/>
    <property type="match status" value="1"/>
</dbReference>
<keyword evidence="6" id="KW-0813">Transport</keyword>
<dbReference type="PRINTS" id="PR00783">
    <property type="entry name" value="MINTRINSICP"/>
</dbReference>
<evidence type="ECO:0000256" key="4">
    <source>
        <dbReference type="ARBA" id="ARBA00022989"/>
    </source>
</evidence>
<dbReference type="Pfam" id="PF00230">
    <property type="entry name" value="MIP"/>
    <property type="match status" value="1"/>
</dbReference>
<feature type="transmembrane region" description="Helical" evidence="7">
    <location>
        <begin position="154"/>
        <end position="174"/>
    </location>
</feature>
<dbReference type="PANTHER" id="PTHR19139:SF199">
    <property type="entry name" value="MIP17260P"/>
    <property type="match status" value="1"/>
</dbReference>
<dbReference type="GO" id="GO:0005886">
    <property type="term" value="C:plasma membrane"/>
    <property type="evidence" value="ECO:0007669"/>
    <property type="project" value="TreeGrafter"/>
</dbReference>
<dbReference type="InterPro" id="IPR023271">
    <property type="entry name" value="Aquaporin-like"/>
</dbReference>
<comment type="subcellular location">
    <subcellularLocation>
        <location evidence="1">Membrane</location>
        <topology evidence="1">Multi-pass membrane protein</topology>
    </subcellularLocation>
</comment>
<dbReference type="GO" id="GO:0015250">
    <property type="term" value="F:water channel activity"/>
    <property type="evidence" value="ECO:0007669"/>
    <property type="project" value="TreeGrafter"/>
</dbReference>
<dbReference type="SUPFAM" id="SSF81338">
    <property type="entry name" value="Aquaporin-like"/>
    <property type="match status" value="1"/>
</dbReference>
<feature type="transmembrane region" description="Helical" evidence="7">
    <location>
        <begin position="33"/>
        <end position="57"/>
    </location>
</feature>
<evidence type="ECO:0000256" key="7">
    <source>
        <dbReference type="SAM" id="Phobius"/>
    </source>
</evidence>
<feature type="transmembrane region" description="Helical" evidence="7">
    <location>
        <begin position="194"/>
        <end position="215"/>
    </location>
</feature>
<proteinExistence type="inferred from homology"/>
<evidence type="ECO:0000256" key="3">
    <source>
        <dbReference type="ARBA" id="ARBA00022692"/>
    </source>
</evidence>
<feature type="transmembrane region" description="Helical" evidence="7">
    <location>
        <begin position="7"/>
        <end position="27"/>
    </location>
</feature>
<organism evidence="8 9">
    <name type="scientific">Sphingobium fuliginis (strain ATCC 27551)</name>
    <dbReference type="NCBI Taxonomy" id="336203"/>
    <lineage>
        <taxon>Bacteria</taxon>
        <taxon>Pseudomonadati</taxon>
        <taxon>Pseudomonadota</taxon>
        <taxon>Alphaproteobacteria</taxon>
        <taxon>Sphingomonadales</taxon>
        <taxon>Sphingomonadaceae</taxon>
        <taxon>Sphingobium</taxon>
    </lineage>
</organism>
<dbReference type="RefSeq" id="WP_099186148.1">
    <property type="nucleotide sequence ID" value="NZ_BEWI01000032.1"/>
</dbReference>
<comment type="similarity">
    <text evidence="2 6">Belongs to the MIP/aquaporin (TC 1.A.8) family.</text>
</comment>
<dbReference type="InterPro" id="IPR000425">
    <property type="entry name" value="MIP"/>
</dbReference>
<dbReference type="EMBL" id="BEWI01000032">
    <property type="protein sequence ID" value="GAY22443.1"/>
    <property type="molecule type" value="Genomic_DNA"/>
</dbReference>
<dbReference type="InterPro" id="IPR034294">
    <property type="entry name" value="Aquaporin_transptr"/>
</dbReference>
<comment type="caution">
    <text evidence="8">The sequence shown here is derived from an EMBL/GenBank/DDBJ whole genome shotgun (WGS) entry which is preliminary data.</text>
</comment>
<evidence type="ECO:0000256" key="1">
    <source>
        <dbReference type="ARBA" id="ARBA00004141"/>
    </source>
</evidence>
<dbReference type="AlphaFoldDB" id="A0A292ZHW7"/>
<reference evidence="8 9" key="2">
    <citation type="journal article" date="2013" name="Environ. Sci. Technol.">
        <title>The 4-tert-butylphenol-utilizing bacterium Sphingobium fuliginis OMI can degrade bisphenols via phenolic ring hydroxylation and meta-cleavage pathway.</title>
        <authorList>
            <person name="Ogata Y."/>
            <person name="Goda S."/>
            <person name="Toyama T."/>
            <person name="Sei K."/>
            <person name="Ike M."/>
        </authorList>
    </citation>
    <scope>NUCLEOTIDE SEQUENCE [LARGE SCALE GENOMIC DNA]</scope>
    <source>
        <strain evidence="8 9">OMI</strain>
    </source>
</reference>
<evidence type="ECO:0000256" key="5">
    <source>
        <dbReference type="ARBA" id="ARBA00023136"/>
    </source>
</evidence>
<evidence type="ECO:0000256" key="6">
    <source>
        <dbReference type="RuleBase" id="RU000477"/>
    </source>
</evidence>
<keyword evidence="3 6" id="KW-0812">Transmembrane</keyword>
<feature type="transmembrane region" description="Helical" evidence="7">
    <location>
        <begin position="84"/>
        <end position="104"/>
    </location>
</feature>
<evidence type="ECO:0000313" key="8">
    <source>
        <dbReference type="EMBL" id="GAY22443.1"/>
    </source>
</evidence>
<evidence type="ECO:0000313" key="9">
    <source>
        <dbReference type="Proteomes" id="UP000221538"/>
    </source>
</evidence>
<feature type="transmembrane region" description="Helical" evidence="7">
    <location>
        <begin position="124"/>
        <end position="142"/>
    </location>
</feature>
<dbReference type="Gene3D" id="1.20.1080.10">
    <property type="entry name" value="Glycerol uptake facilitator protein"/>
    <property type="match status" value="1"/>
</dbReference>
<reference evidence="8 9" key="1">
    <citation type="journal article" date="2013" name="Biodegradation">
        <title>Occurrence of 4-tert-butylphenol (4-t-BP) biodegradation in an aquatic sample caused by the presence of Spirodela polyrrhiza and isolation of a 4-t-BP-utilizing bacterium.</title>
        <authorList>
            <person name="Ogata Y."/>
            <person name="Toyama T."/>
            <person name="Yu N."/>
            <person name="Wang X."/>
            <person name="Sei K."/>
            <person name="Ike M."/>
        </authorList>
    </citation>
    <scope>NUCLEOTIDE SEQUENCE [LARGE SCALE GENOMIC DNA]</scope>
    <source>
        <strain evidence="8 9">OMI</strain>
    </source>
</reference>
<evidence type="ECO:0000256" key="2">
    <source>
        <dbReference type="ARBA" id="ARBA00006175"/>
    </source>
</evidence>